<comment type="function">
    <text evidence="3">Flagellin is the subunit protein which polymerizes to form the filaments of bacterial flagella.</text>
</comment>
<dbReference type="SUPFAM" id="SSF64518">
    <property type="entry name" value="Phase 1 flagellin"/>
    <property type="match status" value="1"/>
</dbReference>
<dbReference type="EMBL" id="RKST01000011">
    <property type="protein sequence ID" value="RUM97540.1"/>
    <property type="molecule type" value="Genomic_DNA"/>
</dbReference>
<keyword evidence="3" id="KW-0964">Secreted</keyword>
<dbReference type="AlphaFoldDB" id="A0A432V5V5"/>
<reference evidence="6 7" key="1">
    <citation type="submission" date="2018-11" db="EMBL/GenBank/DDBJ databases">
        <title>Pseudaminobacter arsenicus sp. nov., an arsenic-resistant bacterium isolated from arsenic-rich aquifers.</title>
        <authorList>
            <person name="Mu Y."/>
        </authorList>
    </citation>
    <scope>NUCLEOTIDE SEQUENCE [LARGE SCALE GENOMIC DNA]</scope>
    <source>
        <strain evidence="6 7">CB3</strain>
    </source>
</reference>
<evidence type="ECO:0000313" key="6">
    <source>
        <dbReference type="EMBL" id="RUM97540.1"/>
    </source>
</evidence>
<dbReference type="InterPro" id="IPR046358">
    <property type="entry name" value="Flagellin_C"/>
</dbReference>
<evidence type="ECO:0000256" key="1">
    <source>
        <dbReference type="ARBA" id="ARBA00005709"/>
    </source>
</evidence>
<keyword evidence="6" id="KW-0969">Cilium</keyword>
<sequence>MSSILTNASAMTALKTLQQTNKGLETTQGRISTGLRVAQASDNAAYWSIATTMRSDNKAMSTVKDALGLGAAQVDVAYTAMDSVKNTLDKIKTKLVAASQPDVDKGKIHEEIKQLQNDLKTFAESASFSGGNWLSVGTPSTQKVVASFIRDSSGGISLGTIDIDTAKTALFTSTGTGGLLEARSNGNTNLGGLDTAGAQAVGDDAGGTAASHALGAFTPQAMWADDAISFDLTFNGDTKRIQVFGPAGAVNGPVAHTAAQFDAAMTAALDKAFGTGALTWTGATGTIASATAGAARTGETVVASNLVAEPGKIDITKVDITAAGTDVSYALRGVDKALTAVTTAASDLGAIKSRIASQQEFVTDLMNAVDRGVGALVDANMNEESTRLQALQVQQQLGIQALSIANGSAQSILSLFRG</sequence>
<dbReference type="PANTHER" id="PTHR42792:SF2">
    <property type="entry name" value="FLAGELLIN"/>
    <property type="match status" value="1"/>
</dbReference>
<dbReference type="GO" id="GO:0005198">
    <property type="term" value="F:structural molecule activity"/>
    <property type="evidence" value="ECO:0007669"/>
    <property type="project" value="UniProtKB-UniRule"/>
</dbReference>
<organism evidence="6 7">
    <name type="scientific">Borborobacter arsenicus</name>
    <dbReference type="NCBI Taxonomy" id="1851146"/>
    <lineage>
        <taxon>Bacteria</taxon>
        <taxon>Pseudomonadati</taxon>
        <taxon>Pseudomonadota</taxon>
        <taxon>Alphaproteobacteria</taxon>
        <taxon>Hyphomicrobiales</taxon>
        <taxon>Phyllobacteriaceae</taxon>
        <taxon>Borborobacter</taxon>
    </lineage>
</organism>
<comment type="similarity">
    <text evidence="1 3">Belongs to the bacterial flagellin family.</text>
</comment>
<comment type="caution">
    <text evidence="6">The sequence shown here is derived from an EMBL/GenBank/DDBJ whole genome shotgun (WGS) entry which is preliminary data.</text>
</comment>
<keyword evidence="6" id="KW-0966">Cell projection</keyword>
<dbReference type="GO" id="GO:0009288">
    <property type="term" value="C:bacterial-type flagellum"/>
    <property type="evidence" value="ECO:0007669"/>
    <property type="project" value="UniProtKB-SubCell"/>
</dbReference>
<dbReference type="InterPro" id="IPR001029">
    <property type="entry name" value="Flagellin_N"/>
</dbReference>
<dbReference type="GO" id="GO:0005576">
    <property type="term" value="C:extracellular region"/>
    <property type="evidence" value="ECO:0007669"/>
    <property type="project" value="UniProtKB-SubCell"/>
</dbReference>
<dbReference type="RefSeq" id="WP_128627132.1">
    <property type="nucleotide sequence ID" value="NZ_RKST01000011.1"/>
</dbReference>
<dbReference type="Pfam" id="PF00700">
    <property type="entry name" value="Flagellin_C"/>
    <property type="match status" value="1"/>
</dbReference>
<feature type="domain" description="Flagellin N-terminal" evidence="4">
    <location>
        <begin position="4"/>
        <end position="135"/>
    </location>
</feature>
<evidence type="ECO:0000259" key="4">
    <source>
        <dbReference type="Pfam" id="PF00669"/>
    </source>
</evidence>
<keyword evidence="2 3" id="KW-0975">Bacterial flagellum</keyword>
<evidence type="ECO:0000256" key="3">
    <source>
        <dbReference type="RuleBase" id="RU362073"/>
    </source>
</evidence>
<name>A0A432V5V5_9HYPH</name>
<keyword evidence="6" id="KW-0282">Flagellum</keyword>
<dbReference type="Pfam" id="PF00669">
    <property type="entry name" value="Flagellin_N"/>
    <property type="match status" value="1"/>
</dbReference>
<evidence type="ECO:0000313" key="7">
    <source>
        <dbReference type="Proteomes" id="UP000281647"/>
    </source>
</evidence>
<dbReference type="PANTHER" id="PTHR42792">
    <property type="entry name" value="FLAGELLIN"/>
    <property type="match status" value="1"/>
</dbReference>
<dbReference type="PRINTS" id="PR00207">
    <property type="entry name" value="FLAGELLIN"/>
</dbReference>
<accession>A0A432V5V5</accession>
<evidence type="ECO:0000256" key="2">
    <source>
        <dbReference type="ARBA" id="ARBA00023143"/>
    </source>
</evidence>
<feature type="domain" description="Flagellin C-terminal" evidence="5">
    <location>
        <begin position="332"/>
        <end position="416"/>
    </location>
</feature>
<protein>
    <recommendedName>
        <fullName evidence="3">Flagellin</fullName>
    </recommendedName>
</protein>
<dbReference type="Gene3D" id="1.20.1330.10">
    <property type="entry name" value="f41 fragment of flagellin, N-terminal domain"/>
    <property type="match status" value="2"/>
</dbReference>
<gene>
    <name evidence="6" type="ORF">EET67_12885</name>
</gene>
<evidence type="ECO:0000259" key="5">
    <source>
        <dbReference type="Pfam" id="PF00700"/>
    </source>
</evidence>
<proteinExistence type="inferred from homology"/>
<keyword evidence="7" id="KW-1185">Reference proteome</keyword>
<comment type="subcellular location">
    <subcellularLocation>
        <location evidence="3">Secreted</location>
    </subcellularLocation>
    <subcellularLocation>
        <location evidence="3">Bacterial flagellum</location>
    </subcellularLocation>
</comment>
<dbReference type="OrthoDB" id="8328560at2"/>
<dbReference type="Proteomes" id="UP000281647">
    <property type="component" value="Unassembled WGS sequence"/>
</dbReference>
<dbReference type="InterPro" id="IPR001492">
    <property type="entry name" value="Flagellin"/>
</dbReference>